<keyword evidence="2" id="KW-1185">Reference proteome</keyword>
<gene>
    <name evidence="1" type="ORF">OLEA9_A075984</name>
</gene>
<name>A0A8S0P8S8_OLEEU</name>
<accession>A0A8S0P8S8</accession>
<sequence length="93" mass="9993">EVRSIQDGPVAIVLIAASPEQVELYNWLLCAKCMGRIVPSTITITVPTPMASALAHMPPLSMPFLPLQTATLNAILALANTSMNLIRLNVLKL</sequence>
<evidence type="ECO:0000313" key="1">
    <source>
        <dbReference type="EMBL" id="CAA2934229.1"/>
    </source>
</evidence>
<organism evidence="1 2">
    <name type="scientific">Olea europaea subsp. europaea</name>
    <dbReference type="NCBI Taxonomy" id="158383"/>
    <lineage>
        <taxon>Eukaryota</taxon>
        <taxon>Viridiplantae</taxon>
        <taxon>Streptophyta</taxon>
        <taxon>Embryophyta</taxon>
        <taxon>Tracheophyta</taxon>
        <taxon>Spermatophyta</taxon>
        <taxon>Magnoliopsida</taxon>
        <taxon>eudicotyledons</taxon>
        <taxon>Gunneridae</taxon>
        <taxon>Pentapetalae</taxon>
        <taxon>asterids</taxon>
        <taxon>lamiids</taxon>
        <taxon>Lamiales</taxon>
        <taxon>Oleaceae</taxon>
        <taxon>Oleeae</taxon>
        <taxon>Olea</taxon>
    </lineage>
</organism>
<protein>
    <submittedName>
        <fullName evidence="1">Bifunctional fucokinase fucose pyrophosphorylase</fullName>
    </submittedName>
</protein>
<dbReference type="EMBL" id="CACTIH010000011">
    <property type="protein sequence ID" value="CAA2934229.1"/>
    <property type="molecule type" value="Genomic_DNA"/>
</dbReference>
<dbReference type="AlphaFoldDB" id="A0A8S0P8S8"/>
<feature type="non-terminal residue" evidence="1">
    <location>
        <position position="1"/>
    </location>
</feature>
<comment type="caution">
    <text evidence="1">The sequence shown here is derived from an EMBL/GenBank/DDBJ whole genome shotgun (WGS) entry which is preliminary data.</text>
</comment>
<dbReference type="Proteomes" id="UP000594638">
    <property type="component" value="Unassembled WGS sequence"/>
</dbReference>
<proteinExistence type="predicted"/>
<reference evidence="1 2" key="1">
    <citation type="submission" date="2019-12" db="EMBL/GenBank/DDBJ databases">
        <authorList>
            <person name="Alioto T."/>
            <person name="Alioto T."/>
            <person name="Gomez Garrido J."/>
        </authorList>
    </citation>
    <scope>NUCLEOTIDE SEQUENCE [LARGE SCALE GENOMIC DNA]</scope>
</reference>
<evidence type="ECO:0000313" key="2">
    <source>
        <dbReference type="Proteomes" id="UP000594638"/>
    </source>
</evidence>
<dbReference type="Gramene" id="OE9A075984T1">
    <property type="protein sequence ID" value="OE9A075984C1"/>
    <property type="gene ID" value="OE9A075984"/>
</dbReference>